<dbReference type="HOGENOM" id="CLU_596111_0_0_1"/>
<dbReference type="GeneID" id="9529633"/>
<sequence>MFSIPLRISLLFVFVLQCLQPPVSAEFRVTCAPFKRERIDPLATPGKENGHMHTFFSSRGIGPDAVTADKLRASCGSCNVQADRSSYWIPTLYYVSKNATVPVKVAIFHVYYHGQSADRQRFPADFSIISGNPNLTEDEARAQGGIGMEWRFEDSSEEKEAWQLPKRKGGGWLRGNIGFPTSVVKDESLGRHRECASKDEAGCFNVLRMFFAIWYDLRDDWFDFEDGAYLTLSSGGGEEHANQQAAYLRKAYLTRTGHTYHGDFINGWEPRMPEIVRDTRTTSVASIAARAGVAGAQSAELDEGTPLASADLDWDGMVEANAGHGIVELGVYDYELTITDGKSMNATFSGKWERRRRRRARRVTGLRGTPTMLRPRQRRRVGRAESAGVTAEASSAAAAETTGASSASNALPTASADALSRMTFLPGESTAVISWVETRKPVPTACAKKNKNRAVKLEL</sequence>
<organism evidence="5">
    <name type="scientific">Verticillium alfalfae (strain VaMs.102 / ATCC MYA-4576 / FGSC 10136)</name>
    <name type="common">Verticillium wilt of alfalfa</name>
    <name type="synonym">Verticillium albo-atrum</name>
    <dbReference type="NCBI Taxonomy" id="526221"/>
    <lineage>
        <taxon>Eukaryota</taxon>
        <taxon>Fungi</taxon>
        <taxon>Dikarya</taxon>
        <taxon>Ascomycota</taxon>
        <taxon>Pezizomycotina</taxon>
        <taxon>Sordariomycetes</taxon>
        <taxon>Hypocreomycetidae</taxon>
        <taxon>Glomerellales</taxon>
        <taxon>Plectosphaerellaceae</taxon>
        <taxon>Verticillium</taxon>
    </lineage>
</organism>
<dbReference type="EMBL" id="DS985224">
    <property type="protein sequence ID" value="EEY21732.1"/>
    <property type="molecule type" value="Genomic_DNA"/>
</dbReference>
<reference evidence="5" key="1">
    <citation type="journal article" date="2011" name="PLoS Pathog.">
        <title>Comparative genomics yields insights into niche adaptation of plant vascular wilt pathogens.</title>
        <authorList>
            <person name="Klosterman S.J."/>
            <person name="Subbarao K.V."/>
            <person name="Kang S."/>
            <person name="Veronese P."/>
            <person name="Gold S.E."/>
            <person name="Thomma B.P.H.J."/>
            <person name="Chen Z."/>
            <person name="Henrissat B."/>
            <person name="Lee Y.-H."/>
            <person name="Park J."/>
            <person name="Garcia-Pedrajas M.D."/>
            <person name="Barbara D.J."/>
            <person name="Anchieta A."/>
            <person name="de Jonge R."/>
            <person name="Santhanam P."/>
            <person name="Maruthachalam K."/>
            <person name="Atallah Z."/>
            <person name="Amyotte S.G."/>
            <person name="Paz Z."/>
            <person name="Inderbitzin P."/>
            <person name="Hayes R.J."/>
            <person name="Heiman D.I."/>
            <person name="Young S."/>
            <person name="Zeng Q."/>
            <person name="Engels R."/>
            <person name="Galagan J."/>
            <person name="Cuomo C.A."/>
            <person name="Dobinson K.F."/>
            <person name="Ma L.-J."/>
        </authorList>
    </citation>
    <scope>NUCLEOTIDE SEQUENCE [LARGE SCALE GENOMIC DNA]</scope>
    <source>
        <strain evidence="5">VaMs.102 / ATCC MYA-4576 / FGSC 10136</strain>
    </source>
</reference>
<protein>
    <submittedName>
        <fullName evidence="4">Predicted protein</fullName>
    </submittedName>
</protein>
<evidence type="ECO:0000259" key="3">
    <source>
        <dbReference type="Pfam" id="PF09362"/>
    </source>
</evidence>
<dbReference type="KEGG" id="val:VDBG_07842"/>
<evidence type="ECO:0000313" key="5">
    <source>
        <dbReference type="Proteomes" id="UP000008698"/>
    </source>
</evidence>
<feature type="compositionally biased region" description="Low complexity" evidence="1">
    <location>
        <begin position="384"/>
        <end position="408"/>
    </location>
</feature>
<dbReference type="PANTHER" id="PTHR43662">
    <property type="match status" value="1"/>
</dbReference>
<feature type="signal peptide" evidence="2">
    <location>
        <begin position="1"/>
        <end position="25"/>
    </location>
</feature>
<feature type="region of interest" description="Disordered" evidence="1">
    <location>
        <begin position="355"/>
        <end position="410"/>
    </location>
</feature>
<dbReference type="PANTHER" id="PTHR43662:SF12">
    <property type="entry name" value="DUF1996 DOMAIN-CONTAINING PROTEIN-RELATED"/>
    <property type="match status" value="1"/>
</dbReference>
<dbReference type="OMA" id="GEEHANQ"/>
<feature type="domain" description="DUF1996" evidence="3">
    <location>
        <begin position="40"/>
        <end position="268"/>
    </location>
</feature>
<name>C9SSG7_VERA1</name>
<dbReference type="eggNOG" id="ENOG502RF3Q">
    <property type="taxonomic scope" value="Eukaryota"/>
</dbReference>
<dbReference type="InterPro" id="IPR018535">
    <property type="entry name" value="DUF1996"/>
</dbReference>
<gene>
    <name evidence="4" type="ORF">VDBG_07842</name>
</gene>
<evidence type="ECO:0000256" key="2">
    <source>
        <dbReference type="SAM" id="SignalP"/>
    </source>
</evidence>
<dbReference type="Proteomes" id="UP000008698">
    <property type="component" value="Unassembled WGS sequence"/>
</dbReference>
<dbReference type="AlphaFoldDB" id="C9SSG7"/>
<keyword evidence="5" id="KW-1185">Reference proteome</keyword>
<proteinExistence type="predicted"/>
<dbReference type="Pfam" id="PF09362">
    <property type="entry name" value="DUF1996"/>
    <property type="match status" value="1"/>
</dbReference>
<feature type="compositionally biased region" description="Basic residues" evidence="1">
    <location>
        <begin position="355"/>
        <end position="364"/>
    </location>
</feature>
<dbReference type="OrthoDB" id="74764at2759"/>
<evidence type="ECO:0000256" key="1">
    <source>
        <dbReference type="SAM" id="MobiDB-lite"/>
    </source>
</evidence>
<dbReference type="RefSeq" id="XP_003001583.1">
    <property type="nucleotide sequence ID" value="XM_003001537.1"/>
</dbReference>
<feature type="chain" id="PRO_5003001285" evidence="2">
    <location>
        <begin position="26"/>
        <end position="459"/>
    </location>
</feature>
<evidence type="ECO:0000313" key="4">
    <source>
        <dbReference type="EMBL" id="EEY21732.1"/>
    </source>
</evidence>
<accession>C9SSG7</accession>
<keyword evidence="2" id="KW-0732">Signal</keyword>